<dbReference type="InParanoid" id="A0A136IV00"/>
<name>A0A136IV00_9PEZI</name>
<dbReference type="EMBL" id="KQ964257">
    <property type="protein sequence ID" value="KXJ88737.1"/>
    <property type="molecule type" value="Genomic_DNA"/>
</dbReference>
<feature type="compositionally biased region" description="Low complexity" evidence="1">
    <location>
        <begin position="397"/>
        <end position="406"/>
    </location>
</feature>
<feature type="region of interest" description="Disordered" evidence="1">
    <location>
        <begin position="278"/>
        <end position="484"/>
    </location>
</feature>
<accession>A0A136IV00</accession>
<protein>
    <recommendedName>
        <fullName evidence="2">Phosphatidate phosphatase APP1 catalytic domain-containing protein</fullName>
    </recommendedName>
</protein>
<feature type="compositionally biased region" description="Polar residues" evidence="1">
    <location>
        <begin position="368"/>
        <end position="388"/>
    </location>
</feature>
<gene>
    <name evidence="3" type="ORF">Micbo1qcDRAFT_166178</name>
</gene>
<feature type="compositionally biased region" description="Acidic residues" evidence="1">
    <location>
        <begin position="325"/>
        <end position="334"/>
    </location>
</feature>
<dbReference type="OrthoDB" id="10259843at2759"/>
<feature type="compositionally biased region" description="Basic and acidic residues" evidence="1">
    <location>
        <begin position="296"/>
        <end position="307"/>
    </location>
</feature>
<keyword evidence="4" id="KW-1185">Reference proteome</keyword>
<feature type="compositionally biased region" description="Low complexity" evidence="1">
    <location>
        <begin position="1"/>
        <end position="27"/>
    </location>
</feature>
<evidence type="ECO:0000313" key="4">
    <source>
        <dbReference type="Proteomes" id="UP000070501"/>
    </source>
</evidence>
<feature type="region of interest" description="Disordered" evidence="1">
    <location>
        <begin position="1"/>
        <end position="28"/>
    </location>
</feature>
<dbReference type="PANTHER" id="PTHR28208">
    <property type="entry name" value="PHOSPHATIDATE PHOSPHATASE APP1"/>
    <property type="match status" value="1"/>
</dbReference>
<evidence type="ECO:0000259" key="2">
    <source>
        <dbReference type="Pfam" id="PF09949"/>
    </source>
</evidence>
<feature type="domain" description="Phosphatidate phosphatase APP1 catalytic" evidence="2">
    <location>
        <begin position="117"/>
        <end position="266"/>
    </location>
</feature>
<reference evidence="4" key="1">
    <citation type="submission" date="2016-02" db="EMBL/GenBank/DDBJ databases">
        <title>Draft genome sequence of Microdochium bolleyi, a fungal endophyte of beachgrass.</title>
        <authorList>
            <consortium name="DOE Joint Genome Institute"/>
            <person name="David A.S."/>
            <person name="May G."/>
            <person name="Haridas S."/>
            <person name="Lim J."/>
            <person name="Wang M."/>
            <person name="Labutti K."/>
            <person name="Lipzen A."/>
            <person name="Barry K."/>
            <person name="Grigoriev I.V."/>
        </authorList>
    </citation>
    <scope>NUCLEOTIDE SEQUENCE [LARGE SCALE GENOMIC DNA]</scope>
    <source>
        <strain evidence="4">J235TASD1</strain>
    </source>
</reference>
<dbReference type="AlphaFoldDB" id="A0A136IV00"/>
<feature type="compositionally biased region" description="Polar residues" evidence="1">
    <location>
        <begin position="468"/>
        <end position="477"/>
    </location>
</feature>
<dbReference type="InterPro" id="IPR052935">
    <property type="entry name" value="Mg2+_PAP"/>
</dbReference>
<organism evidence="3 4">
    <name type="scientific">Microdochium bolleyi</name>
    <dbReference type="NCBI Taxonomy" id="196109"/>
    <lineage>
        <taxon>Eukaryota</taxon>
        <taxon>Fungi</taxon>
        <taxon>Dikarya</taxon>
        <taxon>Ascomycota</taxon>
        <taxon>Pezizomycotina</taxon>
        <taxon>Sordariomycetes</taxon>
        <taxon>Xylariomycetidae</taxon>
        <taxon>Xylariales</taxon>
        <taxon>Microdochiaceae</taxon>
        <taxon>Microdochium</taxon>
    </lineage>
</organism>
<dbReference type="PANTHER" id="PTHR28208:SF3">
    <property type="entry name" value="PHOSPHATIDATE PHOSPHATASE APP1"/>
    <property type="match status" value="1"/>
</dbReference>
<dbReference type="InterPro" id="IPR017210">
    <property type="entry name" value="APP1"/>
</dbReference>
<dbReference type="GO" id="GO:0030479">
    <property type="term" value="C:actin cortical patch"/>
    <property type="evidence" value="ECO:0007669"/>
    <property type="project" value="TreeGrafter"/>
</dbReference>
<evidence type="ECO:0000313" key="3">
    <source>
        <dbReference type="EMBL" id="KXJ88737.1"/>
    </source>
</evidence>
<feature type="compositionally biased region" description="Low complexity" evidence="1">
    <location>
        <begin position="413"/>
        <end position="430"/>
    </location>
</feature>
<proteinExistence type="predicted"/>
<dbReference type="Proteomes" id="UP000070501">
    <property type="component" value="Unassembled WGS sequence"/>
</dbReference>
<dbReference type="GO" id="GO:0008195">
    <property type="term" value="F:phosphatidate phosphatase activity"/>
    <property type="evidence" value="ECO:0007669"/>
    <property type="project" value="InterPro"/>
</dbReference>
<dbReference type="SUPFAM" id="SSF56784">
    <property type="entry name" value="HAD-like"/>
    <property type="match status" value="1"/>
</dbReference>
<dbReference type="Pfam" id="PF09949">
    <property type="entry name" value="APP1_cat"/>
    <property type="match status" value="1"/>
</dbReference>
<evidence type="ECO:0000256" key="1">
    <source>
        <dbReference type="SAM" id="MobiDB-lite"/>
    </source>
</evidence>
<dbReference type="STRING" id="196109.A0A136IV00"/>
<dbReference type="InterPro" id="IPR019236">
    <property type="entry name" value="APP1_cat"/>
</dbReference>
<sequence>MGSRPGSRPGSPSRASVRRTNTSSSTTAELSDAELAVANANLMARIAPFMTNPLVEVPITLFFYNDADSQSRTIMTNDSGHFMTRIALDFVPTHVRVMASESISCIEPVQIIEPKGVSLISDIDDTIKRSNISLGAREIFRNTFVRDLDGAAVDGAREWYNSMYDLGVKVHYVSNSPWQLFPVLATFFKLAGLPPGSLHLKAYSGMLQGIFEPVAERKKGTLERIMKDFPERRFILVGDSGEADLEVYTELAVANPEKILGIFIRDVTTPEKRGYFESGFNAASGAPSRSGSLNRTENKKQAGDDPSSRPALPPRTTQRNKPQEAEQDLIDFSEEPQTVPAASSSVSDLKDMATAKKAPPRPVKPKALQSSASLKDENATSTTGKTSGQPPQPPMPRRLTPQQGQPSQPPRPSTSRQNSFGSTTTSSSGSRQNGNAPAPPPPRRRGTPLNHENGAATAQQQGEDRRGSASTISTSAESKVGAPSHQLMYEQQLPQPVDRKVELWQARLQRAHGALDDLGVPLYTWRRGADVIDVTENIIKKSLRELGVEPAKSRKG</sequence>
<dbReference type="InterPro" id="IPR036412">
    <property type="entry name" value="HAD-like_sf"/>
</dbReference>
<dbReference type="PIRSF" id="PIRSF037464">
    <property type="entry name" value="UCP037464_APP1"/>
    <property type="match status" value="1"/>
</dbReference>